<keyword evidence="6" id="KW-0828">Tyrosine catabolism</keyword>
<dbReference type="PANTHER" id="PTHR42673">
    <property type="entry name" value="MALEYLACETOACETATE ISOMERASE"/>
    <property type="match status" value="1"/>
</dbReference>
<comment type="similarity">
    <text evidence="4">Belongs to the GST superfamily. Zeta family.</text>
</comment>
<name>A0A5B7DL54_PORTR</name>
<dbReference type="PROSITE" id="PS50404">
    <property type="entry name" value="GST_NTER"/>
    <property type="match status" value="1"/>
</dbReference>
<evidence type="ECO:0000256" key="2">
    <source>
        <dbReference type="ARBA" id="ARBA00001955"/>
    </source>
</evidence>
<feature type="domain" description="GST N-terminal" evidence="9">
    <location>
        <begin position="94"/>
        <end position="175"/>
    </location>
</feature>
<evidence type="ECO:0000256" key="5">
    <source>
        <dbReference type="ARBA" id="ARBA00013199"/>
    </source>
</evidence>
<dbReference type="SFLD" id="SFLDS00019">
    <property type="entry name" value="Glutathione_Transferase_(cytos"/>
    <property type="match status" value="1"/>
</dbReference>
<sequence length="299" mass="33441">MEMGGGVERGGDKRREKDGQSEFSTFVNRKKAQSSSGARSRIIIPCGRPSPKNQAVVTGLFNINNNTHCPVGSCQHGQSTTPLTLTPTPAMTTPKPILYSYFRSSCSWRVRIVLAHKKIDYEYQPIHLLKKEQVSDEYTKVNPMGQVPALIVEDKMLTQSISIMEYLEETYPQNPLLPKEPLLRAKASDTLNVREICEVIGSGIQPLQNLAVLQKIGDEKMEWGHFYINKGFCALEQLLAGCAGKYSVGDQVTLADCCLVPQVYNANRCVLSLLHKKGLKEIVLMFEIEHSLPCMYLFM</sequence>
<dbReference type="GO" id="GO:0006559">
    <property type="term" value="P:L-phenylalanine catabolic process"/>
    <property type="evidence" value="ECO:0007669"/>
    <property type="project" value="UniProtKB-UniPathway"/>
</dbReference>
<dbReference type="Proteomes" id="UP000324222">
    <property type="component" value="Unassembled WGS sequence"/>
</dbReference>
<evidence type="ECO:0000256" key="4">
    <source>
        <dbReference type="ARBA" id="ARBA00010007"/>
    </source>
</evidence>
<evidence type="ECO:0000256" key="1">
    <source>
        <dbReference type="ARBA" id="ARBA00001622"/>
    </source>
</evidence>
<dbReference type="InterPro" id="IPR010987">
    <property type="entry name" value="Glutathione-S-Trfase_C-like"/>
</dbReference>
<keyword evidence="11" id="KW-0413">Isomerase</keyword>
<keyword evidence="12" id="KW-1185">Reference proteome</keyword>
<dbReference type="GO" id="GO:0005739">
    <property type="term" value="C:mitochondrion"/>
    <property type="evidence" value="ECO:0007669"/>
    <property type="project" value="TreeGrafter"/>
</dbReference>
<reference evidence="11 12" key="1">
    <citation type="submission" date="2019-05" db="EMBL/GenBank/DDBJ databases">
        <title>Another draft genome of Portunus trituberculatus and its Hox gene families provides insights of decapod evolution.</title>
        <authorList>
            <person name="Jeong J.-H."/>
            <person name="Song I."/>
            <person name="Kim S."/>
            <person name="Choi T."/>
            <person name="Kim D."/>
            <person name="Ryu S."/>
            <person name="Kim W."/>
        </authorList>
    </citation>
    <scope>NUCLEOTIDE SEQUENCE [LARGE SCALE GENOMIC DNA]</scope>
    <source>
        <tissue evidence="11">Muscle</tissue>
    </source>
</reference>
<dbReference type="InterPro" id="IPR034333">
    <property type="entry name" value="GST_Zeta_N"/>
</dbReference>
<dbReference type="AlphaFoldDB" id="A0A5B7DL54"/>
<comment type="caution">
    <text evidence="11">The sequence shown here is derived from an EMBL/GenBank/DDBJ whole genome shotgun (WGS) entry which is preliminary data.</text>
</comment>
<dbReference type="Gene3D" id="3.40.30.10">
    <property type="entry name" value="Glutaredoxin"/>
    <property type="match status" value="1"/>
</dbReference>
<proteinExistence type="inferred from homology"/>
<dbReference type="GO" id="GO:0004364">
    <property type="term" value="F:glutathione transferase activity"/>
    <property type="evidence" value="ECO:0007669"/>
    <property type="project" value="TreeGrafter"/>
</dbReference>
<dbReference type="NCBIfam" id="TIGR01262">
    <property type="entry name" value="maiA"/>
    <property type="match status" value="1"/>
</dbReference>
<dbReference type="InterPro" id="IPR036249">
    <property type="entry name" value="Thioredoxin-like_sf"/>
</dbReference>
<feature type="domain" description="GST C-terminal" evidence="10">
    <location>
        <begin position="186"/>
        <end position="299"/>
    </location>
</feature>
<dbReference type="PROSITE" id="PS50405">
    <property type="entry name" value="GST_CTER"/>
    <property type="match status" value="1"/>
</dbReference>
<dbReference type="UniPathway" id="UPA00139">
    <property type="reaction ID" value="UER00340"/>
</dbReference>
<dbReference type="SFLD" id="SFLDG00358">
    <property type="entry name" value="Main_(cytGST)"/>
    <property type="match status" value="1"/>
</dbReference>
<dbReference type="GO" id="GO:0006572">
    <property type="term" value="P:L-tyrosine catabolic process"/>
    <property type="evidence" value="ECO:0007669"/>
    <property type="project" value="UniProtKB-KW"/>
</dbReference>
<evidence type="ECO:0000256" key="7">
    <source>
        <dbReference type="ARBA" id="ARBA00023232"/>
    </source>
</evidence>
<dbReference type="InterPro" id="IPR036282">
    <property type="entry name" value="Glutathione-S-Trfase_C_sf"/>
</dbReference>
<feature type="compositionally biased region" description="Basic and acidic residues" evidence="8">
    <location>
        <begin position="9"/>
        <end position="20"/>
    </location>
</feature>
<dbReference type="PANTHER" id="PTHR42673:SF4">
    <property type="entry name" value="MALEYLACETOACETATE ISOMERASE"/>
    <property type="match status" value="1"/>
</dbReference>
<feature type="compositionally biased region" description="Polar residues" evidence="8">
    <location>
        <begin position="21"/>
        <end position="38"/>
    </location>
</feature>
<protein>
    <recommendedName>
        <fullName evidence="5">maleylacetoacetate isomerase</fullName>
        <ecNumber evidence="5">5.2.1.2</ecNumber>
    </recommendedName>
</protein>
<evidence type="ECO:0000313" key="12">
    <source>
        <dbReference type="Proteomes" id="UP000324222"/>
    </source>
</evidence>
<evidence type="ECO:0000256" key="3">
    <source>
        <dbReference type="ARBA" id="ARBA00004671"/>
    </source>
</evidence>
<feature type="region of interest" description="Disordered" evidence="8">
    <location>
        <begin position="1"/>
        <end position="46"/>
    </location>
</feature>
<evidence type="ECO:0000259" key="9">
    <source>
        <dbReference type="PROSITE" id="PS50404"/>
    </source>
</evidence>
<comment type="cofactor">
    <cofactor evidence="2">
        <name>glutathione</name>
        <dbReference type="ChEBI" id="CHEBI:57925"/>
    </cofactor>
</comment>
<dbReference type="Pfam" id="PF02798">
    <property type="entry name" value="GST_N"/>
    <property type="match status" value="1"/>
</dbReference>
<dbReference type="CDD" id="cd03042">
    <property type="entry name" value="GST_N_Zeta"/>
    <property type="match status" value="1"/>
</dbReference>
<dbReference type="EC" id="5.2.1.2" evidence="5"/>
<comment type="catalytic activity">
    <reaction evidence="1">
        <text>4-maleylacetoacetate = 4-fumarylacetoacetate</text>
        <dbReference type="Rhea" id="RHEA:14817"/>
        <dbReference type="ChEBI" id="CHEBI:17105"/>
        <dbReference type="ChEBI" id="CHEBI:18034"/>
        <dbReference type="EC" id="5.2.1.2"/>
    </reaction>
</comment>
<dbReference type="OrthoDB" id="202840at2759"/>
<accession>A0A5B7DL54</accession>
<dbReference type="Gene3D" id="1.20.1050.10">
    <property type="match status" value="1"/>
</dbReference>
<dbReference type="InterPro" id="IPR004045">
    <property type="entry name" value="Glutathione_S-Trfase_N"/>
</dbReference>
<keyword evidence="7" id="KW-0585">Phenylalanine catabolism</keyword>
<dbReference type="InterPro" id="IPR005955">
    <property type="entry name" value="GST_Zeta"/>
</dbReference>
<dbReference type="GO" id="GO:0006749">
    <property type="term" value="P:glutathione metabolic process"/>
    <property type="evidence" value="ECO:0007669"/>
    <property type="project" value="TreeGrafter"/>
</dbReference>
<organism evidence="11 12">
    <name type="scientific">Portunus trituberculatus</name>
    <name type="common">Swimming crab</name>
    <name type="synonym">Neptunus trituberculatus</name>
    <dbReference type="NCBI Taxonomy" id="210409"/>
    <lineage>
        <taxon>Eukaryota</taxon>
        <taxon>Metazoa</taxon>
        <taxon>Ecdysozoa</taxon>
        <taxon>Arthropoda</taxon>
        <taxon>Crustacea</taxon>
        <taxon>Multicrustacea</taxon>
        <taxon>Malacostraca</taxon>
        <taxon>Eumalacostraca</taxon>
        <taxon>Eucarida</taxon>
        <taxon>Decapoda</taxon>
        <taxon>Pleocyemata</taxon>
        <taxon>Brachyura</taxon>
        <taxon>Eubrachyura</taxon>
        <taxon>Portunoidea</taxon>
        <taxon>Portunidae</taxon>
        <taxon>Portuninae</taxon>
        <taxon>Portunus</taxon>
    </lineage>
</organism>
<evidence type="ECO:0000259" key="10">
    <source>
        <dbReference type="PROSITE" id="PS50405"/>
    </source>
</evidence>
<dbReference type="InterPro" id="IPR040079">
    <property type="entry name" value="Glutathione_S-Trfase"/>
</dbReference>
<evidence type="ECO:0000256" key="6">
    <source>
        <dbReference type="ARBA" id="ARBA00022878"/>
    </source>
</evidence>
<dbReference type="SUPFAM" id="SSF47616">
    <property type="entry name" value="GST C-terminal domain-like"/>
    <property type="match status" value="1"/>
</dbReference>
<dbReference type="EMBL" id="VSRR010001023">
    <property type="protein sequence ID" value="MPC21837.1"/>
    <property type="molecule type" value="Genomic_DNA"/>
</dbReference>
<evidence type="ECO:0000256" key="8">
    <source>
        <dbReference type="SAM" id="MobiDB-lite"/>
    </source>
</evidence>
<gene>
    <name evidence="11" type="primary">GstZ2</name>
    <name evidence="11" type="ORF">E2C01_014838</name>
</gene>
<evidence type="ECO:0000313" key="11">
    <source>
        <dbReference type="EMBL" id="MPC21837.1"/>
    </source>
</evidence>
<dbReference type="SUPFAM" id="SSF52833">
    <property type="entry name" value="Thioredoxin-like"/>
    <property type="match status" value="1"/>
</dbReference>
<comment type="pathway">
    <text evidence="3">Amino-acid degradation; L-phenylalanine degradation; acetoacetate and fumarate from L-phenylalanine: step 5/6.</text>
</comment>
<dbReference type="GO" id="GO:0016034">
    <property type="term" value="F:maleylacetoacetate isomerase activity"/>
    <property type="evidence" value="ECO:0007669"/>
    <property type="project" value="UniProtKB-EC"/>
</dbReference>